<dbReference type="Pfam" id="PF00560">
    <property type="entry name" value="LRR_1"/>
    <property type="match status" value="3"/>
</dbReference>
<feature type="chain" id="PRO_5029871721" description="Protein kinase domain-containing protein" evidence="9">
    <location>
        <begin position="32"/>
        <end position="619"/>
    </location>
</feature>
<dbReference type="Pfam" id="PF07714">
    <property type="entry name" value="PK_Tyr_Ser-Thr"/>
    <property type="match status" value="1"/>
</dbReference>
<evidence type="ECO:0000256" key="8">
    <source>
        <dbReference type="ARBA" id="ARBA00023180"/>
    </source>
</evidence>
<dbReference type="Gramene" id="QL10p063416:mrna">
    <property type="protein sequence ID" value="QL10p063416:mrna"/>
    <property type="gene ID" value="QL10p063416"/>
</dbReference>
<keyword evidence="12" id="KW-1185">Reference proteome</keyword>
<evidence type="ECO:0000256" key="2">
    <source>
        <dbReference type="ARBA" id="ARBA00009592"/>
    </source>
</evidence>
<dbReference type="Gene3D" id="3.80.10.10">
    <property type="entry name" value="Ribonuclease Inhibitor"/>
    <property type="match status" value="1"/>
</dbReference>
<protein>
    <recommendedName>
        <fullName evidence="10">Protein kinase domain-containing protein</fullName>
    </recommendedName>
</protein>
<dbReference type="PROSITE" id="PS50011">
    <property type="entry name" value="PROTEIN_KINASE_DOM"/>
    <property type="match status" value="1"/>
</dbReference>
<organism evidence="11 12">
    <name type="scientific">Quercus lobata</name>
    <name type="common">Valley oak</name>
    <dbReference type="NCBI Taxonomy" id="97700"/>
    <lineage>
        <taxon>Eukaryota</taxon>
        <taxon>Viridiplantae</taxon>
        <taxon>Streptophyta</taxon>
        <taxon>Embryophyta</taxon>
        <taxon>Tracheophyta</taxon>
        <taxon>Spermatophyta</taxon>
        <taxon>Magnoliopsida</taxon>
        <taxon>eudicotyledons</taxon>
        <taxon>Gunneridae</taxon>
        <taxon>Pentapetalae</taxon>
        <taxon>rosids</taxon>
        <taxon>fabids</taxon>
        <taxon>Fagales</taxon>
        <taxon>Fagaceae</taxon>
        <taxon>Quercus</taxon>
    </lineage>
</organism>
<dbReference type="InterPro" id="IPR000719">
    <property type="entry name" value="Prot_kinase_dom"/>
</dbReference>
<dbReference type="OMA" id="NSTIWLE"/>
<evidence type="ECO:0000256" key="7">
    <source>
        <dbReference type="ARBA" id="ARBA00023136"/>
    </source>
</evidence>
<dbReference type="InterPro" id="IPR001611">
    <property type="entry name" value="Leu-rich_rpt"/>
</dbReference>
<reference evidence="11 12" key="1">
    <citation type="journal article" date="2016" name="G3 (Bethesda)">
        <title>First Draft Assembly and Annotation of the Genome of a California Endemic Oak Quercus lobata Nee (Fagaceae).</title>
        <authorList>
            <person name="Sork V.L."/>
            <person name="Fitz-Gibbon S.T."/>
            <person name="Puiu D."/>
            <person name="Crepeau M."/>
            <person name="Gugger P.F."/>
            <person name="Sherman R."/>
            <person name="Stevens K."/>
            <person name="Langley C.H."/>
            <person name="Pellegrini M."/>
            <person name="Salzberg S.L."/>
        </authorList>
    </citation>
    <scope>NUCLEOTIDE SEQUENCE [LARGE SCALE GENOMIC DNA]</scope>
    <source>
        <strain evidence="11 12">cv. SW786</strain>
    </source>
</reference>
<evidence type="ECO:0000256" key="5">
    <source>
        <dbReference type="ARBA" id="ARBA00022737"/>
    </source>
</evidence>
<dbReference type="InterPro" id="IPR001245">
    <property type="entry name" value="Ser-Thr/Tyr_kinase_cat_dom"/>
</dbReference>
<dbReference type="InterPro" id="IPR032675">
    <property type="entry name" value="LRR_dom_sf"/>
</dbReference>
<evidence type="ECO:0000256" key="1">
    <source>
        <dbReference type="ARBA" id="ARBA00004479"/>
    </source>
</evidence>
<dbReference type="InParanoid" id="A0A7N2MTI5"/>
<accession>A0A7N2MTI5</accession>
<dbReference type="PANTHER" id="PTHR48006">
    <property type="entry name" value="LEUCINE-RICH REPEAT-CONTAINING PROTEIN DDB_G0281931-RELATED"/>
    <property type="match status" value="1"/>
</dbReference>
<proteinExistence type="inferred from homology"/>
<dbReference type="InterPro" id="IPR011009">
    <property type="entry name" value="Kinase-like_dom_sf"/>
</dbReference>
<dbReference type="Proteomes" id="UP000594261">
    <property type="component" value="Chromosome 10"/>
</dbReference>
<dbReference type="AlphaFoldDB" id="A0A7N2MTI5"/>
<dbReference type="EnsemblPlants" id="QL10p063416:mrna">
    <property type="protein sequence ID" value="QL10p063416:mrna"/>
    <property type="gene ID" value="QL10p063416"/>
</dbReference>
<dbReference type="EMBL" id="LRBV02000010">
    <property type="status" value="NOT_ANNOTATED_CDS"/>
    <property type="molecule type" value="Genomic_DNA"/>
</dbReference>
<keyword evidence="4" id="KW-0812">Transmembrane</keyword>
<dbReference type="FunFam" id="3.80.10.10:FF:000111">
    <property type="entry name" value="LRR receptor-like serine/threonine-protein kinase ERECTA"/>
    <property type="match status" value="1"/>
</dbReference>
<dbReference type="GO" id="GO:0005524">
    <property type="term" value="F:ATP binding"/>
    <property type="evidence" value="ECO:0007669"/>
    <property type="project" value="InterPro"/>
</dbReference>
<comment type="similarity">
    <text evidence="2">Belongs to the RLP family.</text>
</comment>
<dbReference type="GO" id="GO:0004672">
    <property type="term" value="F:protein kinase activity"/>
    <property type="evidence" value="ECO:0007669"/>
    <property type="project" value="InterPro"/>
</dbReference>
<keyword evidence="9" id="KW-0732">Signal</keyword>
<dbReference type="Gene3D" id="1.10.510.10">
    <property type="entry name" value="Transferase(Phosphotransferase) domain 1"/>
    <property type="match status" value="1"/>
</dbReference>
<evidence type="ECO:0000256" key="4">
    <source>
        <dbReference type="ARBA" id="ARBA00022692"/>
    </source>
</evidence>
<evidence type="ECO:0000259" key="10">
    <source>
        <dbReference type="PROSITE" id="PS50011"/>
    </source>
</evidence>
<dbReference type="SUPFAM" id="SSF56112">
    <property type="entry name" value="Protein kinase-like (PK-like)"/>
    <property type="match status" value="1"/>
</dbReference>
<sequence>MTLNARVFAALFHIFACLFLDFLEISNGVQSDIDCLKSIKHSLEDPYLYLNSSWDFSHNTEGFICKFTGVEFWHPDENKVLNLILSDMGFRGEFPRGIKNCTSLTGLDLSSNELSGPLPFDIAEIVPFITRLNLSGNNFSGEIPKSIVNCTYLNVLTLDHNHLTGEIPPELGHLVRMKNFSVSNNMLSGVVPDFGNFSCTADSFANNTKLCGAPLEPCPTPKQRRKFDFSFKGGFQVGYAVSAVSVITIFMFRSHYVACMNDKQSSKNENEEADQVNQLPSKGLLLEGSKKNSQLEGMVIRMNFTELREATNNFCTDNVIGLGKIGVMYKAILPNGSPLAVKRLHGCQSFDKQFMCELLALGRWRHNNIVPLLGFCKERKEKLLVYQYISNGNLYDWLYAKEGSNRILEWSLRIQIAIGVARGLAWLHHKWDFRVVHLNLSSDSILLDNNFVPKISNFGGAKVSSSEGIMFIDSNDTHSSNSSFVDFGFWDLGFVKKDVFDFGILLLELIIGKEHIQINNYLNNSNGSLVDWITHLFTSSSDLYNVIDKSLIGRGFDSEIFEFLRIACTCLNPFPSKRPTMFELYNTISTLGERYSLTNESEILRQSEIATASTSNEIV</sequence>
<keyword evidence="7" id="KW-0472">Membrane</keyword>
<dbReference type="SUPFAM" id="SSF52058">
    <property type="entry name" value="L domain-like"/>
    <property type="match status" value="1"/>
</dbReference>
<dbReference type="GO" id="GO:0016020">
    <property type="term" value="C:membrane"/>
    <property type="evidence" value="ECO:0007669"/>
    <property type="project" value="UniProtKB-SubCell"/>
</dbReference>
<dbReference type="InterPro" id="IPR051824">
    <property type="entry name" value="LRR_Rcpt-Like_S/T_Kinase"/>
</dbReference>
<evidence type="ECO:0000256" key="6">
    <source>
        <dbReference type="ARBA" id="ARBA00022989"/>
    </source>
</evidence>
<reference evidence="11" key="2">
    <citation type="submission" date="2021-01" db="UniProtKB">
        <authorList>
            <consortium name="EnsemblPlants"/>
        </authorList>
    </citation>
    <scope>IDENTIFICATION</scope>
</reference>
<evidence type="ECO:0000256" key="9">
    <source>
        <dbReference type="SAM" id="SignalP"/>
    </source>
</evidence>
<feature type="domain" description="Protein kinase" evidence="10">
    <location>
        <begin position="314"/>
        <end position="591"/>
    </location>
</feature>
<feature type="signal peptide" evidence="9">
    <location>
        <begin position="1"/>
        <end position="31"/>
    </location>
</feature>
<evidence type="ECO:0000313" key="12">
    <source>
        <dbReference type="Proteomes" id="UP000594261"/>
    </source>
</evidence>
<keyword evidence="8" id="KW-0325">Glycoprotein</keyword>
<keyword evidence="6" id="KW-1133">Transmembrane helix</keyword>
<keyword evidence="5" id="KW-0677">Repeat</keyword>
<comment type="subcellular location">
    <subcellularLocation>
        <location evidence="1">Membrane</location>
        <topology evidence="1">Single-pass type I membrane protein</topology>
    </subcellularLocation>
</comment>
<dbReference type="PANTHER" id="PTHR48006:SF88">
    <property type="entry name" value="LRR RECEPTOR-LIKE KINASE FAMILY PROTEIN"/>
    <property type="match status" value="1"/>
</dbReference>
<evidence type="ECO:0000313" key="11">
    <source>
        <dbReference type="EnsemblPlants" id="QL10p063416:mrna"/>
    </source>
</evidence>
<keyword evidence="3" id="KW-0433">Leucine-rich repeat</keyword>
<name>A0A7N2MTI5_QUELO</name>
<evidence type="ECO:0000256" key="3">
    <source>
        <dbReference type="ARBA" id="ARBA00022614"/>
    </source>
</evidence>
<dbReference type="Gene3D" id="3.30.200.20">
    <property type="entry name" value="Phosphorylase Kinase, domain 1"/>
    <property type="match status" value="1"/>
</dbReference>